<feature type="compositionally biased region" description="Low complexity" evidence="1">
    <location>
        <begin position="62"/>
        <end position="82"/>
    </location>
</feature>
<evidence type="ECO:0000313" key="3">
    <source>
        <dbReference type="Proteomes" id="UP000187266"/>
    </source>
</evidence>
<dbReference type="OrthoDB" id="7876829at2"/>
<dbReference type="STRING" id="1267768.BV394_08585"/>
<evidence type="ECO:0000313" key="2">
    <source>
        <dbReference type="EMBL" id="APX89765.1"/>
    </source>
</evidence>
<keyword evidence="3" id="KW-1185">Reference proteome</keyword>
<dbReference type="AlphaFoldDB" id="A0A1U7DIL5"/>
<sequence>MIRKLFIIPALILGLMIGGLTPAPARANHEISRAILGAAAVGLLIKSYEDKRSREKARARAAAQAASRANHSHTRIPAGAARAGRDDPRQCLRQRWTPDGWVSYKDQKCLRELDRRRQQTHDRAVRHVPRSREKPRECLRKRWTNSGWEEFWSTSCLRDHGYRG</sequence>
<dbReference type="Proteomes" id="UP000187266">
    <property type="component" value="Chromosome"/>
</dbReference>
<reference evidence="2 3" key="1">
    <citation type="submission" date="2017-01" db="EMBL/GenBank/DDBJ databases">
        <title>Genomic analysis of Xuhuaishuia manganoxidans DY6-4.</title>
        <authorList>
            <person name="Wang X."/>
        </authorList>
    </citation>
    <scope>NUCLEOTIDE SEQUENCE [LARGE SCALE GENOMIC DNA]</scope>
    <source>
        <strain evidence="2 3">DY6-4</strain>
    </source>
</reference>
<feature type="region of interest" description="Disordered" evidence="1">
    <location>
        <begin position="62"/>
        <end position="88"/>
    </location>
</feature>
<dbReference type="EMBL" id="CP019124">
    <property type="protein sequence ID" value="APX89765.1"/>
    <property type="molecule type" value="Genomic_DNA"/>
</dbReference>
<evidence type="ECO:0000256" key="1">
    <source>
        <dbReference type="SAM" id="MobiDB-lite"/>
    </source>
</evidence>
<accession>A0A1U7DIL5</accession>
<accession>A0A2M9DCL3</accession>
<name>A0A1U7DIL5_9RHOB</name>
<dbReference type="RefSeq" id="WP_076979787.1">
    <property type="nucleotide sequence ID" value="NZ_CP019124.1"/>
</dbReference>
<gene>
    <name evidence="2" type="ORF">BV394_08585</name>
</gene>
<proteinExistence type="predicted"/>
<protein>
    <submittedName>
        <fullName evidence="2">Uncharacterized protein</fullName>
    </submittedName>
</protein>
<organism evidence="2 3">
    <name type="scientific">Brevirhabdus pacifica</name>
    <dbReference type="NCBI Taxonomy" id="1267768"/>
    <lineage>
        <taxon>Bacteria</taxon>
        <taxon>Pseudomonadati</taxon>
        <taxon>Pseudomonadota</taxon>
        <taxon>Alphaproteobacteria</taxon>
        <taxon>Rhodobacterales</taxon>
        <taxon>Paracoccaceae</taxon>
        <taxon>Brevirhabdus</taxon>
    </lineage>
</organism>